<gene>
    <name evidence="1" type="ORF">L486_00993</name>
</gene>
<sequence length="336" mass="38680">MYGISSSSSSSRNYFRLLDLNDEIIALIGYHLNGDSSLAITSYRPLWENTKNEIGSDRSRDLRNFRTACRRIRDVCKLRNLHVIIRELKSTVPRNGKPRGIRGYEMLDKDAISRVCILLYGYLPDQKYASSVYDEMNSISHSLPNLKELVVDRVAKCHHQEEKVEDKKSISGILSKYEGLFPNMVSLSIDISCADCANDFLLHIELRSPHLRHLRCHLQDQEFPEDAQAGDVTRSIVQTFREPFDQWFQNYRQDHLPLRNLYLRYAVFRALFPKLESLSVAQSREASHEMGFRFLITSKTILDAIDGNEDSADLEEIYLMDYIGSAEGGDPKYILS</sequence>
<dbReference type="AlphaFoldDB" id="A0A1B9J0N2"/>
<evidence type="ECO:0000313" key="1">
    <source>
        <dbReference type="EMBL" id="OCF61345.1"/>
    </source>
</evidence>
<dbReference type="Proteomes" id="UP000092583">
    <property type="component" value="Unassembled WGS sequence"/>
</dbReference>
<reference evidence="1 2" key="1">
    <citation type="submission" date="2013-07" db="EMBL/GenBank/DDBJ databases">
        <title>The Genome Sequence of Kwoniella mangroviensis CBS10435.</title>
        <authorList>
            <consortium name="The Broad Institute Genome Sequencing Platform"/>
            <person name="Cuomo C."/>
            <person name="Litvintseva A."/>
            <person name="Chen Y."/>
            <person name="Heitman J."/>
            <person name="Sun S."/>
            <person name="Springer D."/>
            <person name="Dromer F."/>
            <person name="Young S.K."/>
            <person name="Zeng Q."/>
            <person name="Gargeya S."/>
            <person name="Fitzgerald M."/>
            <person name="Abouelleil A."/>
            <person name="Alvarado L."/>
            <person name="Berlin A.M."/>
            <person name="Chapman S.B."/>
            <person name="Dewar J."/>
            <person name="Goldberg J."/>
            <person name="Griggs A."/>
            <person name="Gujja S."/>
            <person name="Hansen M."/>
            <person name="Howarth C."/>
            <person name="Imamovic A."/>
            <person name="Larimer J."/>
            <person name="McCowan C."/>
            <person name="Murphy C."/>
            <person name="Pearson M."/>
            <person name="Priest M."/>
            <person name="Roberts A."/>
            <person name="Saif S."/>
            <person name="Shea T."/>
            <person name="Sykes S."/>
            <person name="Wortman J."/>
            <person name="Nusbaum C."/>
            <person name="Birren B."/>
        </authorList>
    </citation>
    <scope>NUCLEOTIDE SEQUENCE [LARGE SCALE GENOMIC DNA]</scope>
    <source>
        <strain evidence="1 2">CBS 10435</strain>
    </source>
</reference>
<accession>A0A1B9J0N2</accession>
<name>A0A1B9J0N2_9TREE</name>
<dbReference type="EMBL" id="KI669459">
    <property type="protein sequence ID" value="OCF61345.1"/>
    <property type="molecule type" value="Genomic_DNA"/>
</dbReference>
<keyword evidence="2" id="KW-1185">Reference proteome</keyword>
<protein>
    <submittedName>
        <fullName evidence="1">Uncharacterized protein</fullName>
    </submittedName>
</protein>
<evidence type="ECO:0000313" key="2">
    <source>
        <dbReference type="Proteomes" id="UP000092583"/>
    </source>
</evidence>
<proteinExistence type="predicted"/>
<organism evidence="1 2">
    <name type="scientific">Kwoniella mangroviensis CBS 10435</name>
    <dbReference type="NCBI Taxonomy" id="1331196"/>
    <lineage>
        <taxon>Eukaryota</taxon>
        <taxon>Fungi</taxon>
        <taxon>Dikarya</taxon>
        <taxon>Basidiomycota</taxon>
        <taxon>Agaricomycotina</taxon>
        <taxon>Tremellomycetes</taxon>
        <taxon>Tremellales</taxon>
        <taxon>Cryptococcaceae</taxon>
        <taxon>Kwoniella</taxon>
    </lineage>
</organism>
<reference evidence="2" key="2">
    <citation type="submission" date="2013-12" db="EMBL/GenBank/DDBJ databases">
        <title>Evolution of pathogenesis and genome organization in the Tremellales.</title>
        <authorList>
            <person name="Cuomo C."/>
            <person name="Litvintseva A."/>
            <person name="Heitman J."/>
            <person name="Chen Y."/>
            <person name="Sun S."/>
            <person name="Springer D."/>
            <person name="Dromer F."/>
            <person name="Young S."/>
            <person name="Zeng Q."/>
            <person name="Chapman S."/>
            <person name="Gujja S."/>
            <person name="Saif S."/>
            <person name="Birren B."/>
        </authorList>
    </citation>
    <scope>NUCLEOTIDE SEQUENCE [LARGE SCALE GENOMIC DNA]</scope>
    <source>
        <strain evidence="2">CBS 10435</strain>
    </source>
</reference>